<dbReference type="InterPro" id="IPR042098">
    <property type="entry name" value="TauD-like_sf"/>
</dbReference>
<evidence type="ECO:0000256" key="4">
    <source>
        <dbReference type="ARBA" id="ARBA00012267"/>
    </source>
</evidence>
<dbReference type="InterPro" id="IPR038492">
    <property type="entry name" value="GBBH-like_N_sf"/>
</dbReference>
<dbReference type="PANTHER" id="PTHR10696">
    <property type="entry name" value="GAMMA-BUTYROBETAINE HYDROXYLASE-RELATED"/>
    <property type="match status" value="1"/>
</dbReference>
<keyword evidence="7" id="KW-0560">Oxidoreductase</keyword>
<evidence type="ECO:0000256" key="3">
    <source>
        <dbReference type="ARBA" id="ARBA00008654"/>
    </source>
</evidence>
<dbReference type="NCBIfam" id="TIGR02410">
    <property type="entry name" value="carnitine_TMLD"/>
    <property type="match status" value="1"/>
</dbReference>
<proteinExistence type="inferred from homology"/>
<comment type="catalytic activity">
    <reaction evidence="13">
        <text>N(6),N(6),N(6)-trimethyl-L-lysine + 2-oxoglutarate + O2 = (3S)-3-hydroxy-N(6),N(6),N(6)-trimethyl-L-lysine + succinate + CO2</text>
        <dbReference type="Rhea" id="RHEA:14181"/>
        <dbReference type="ChEBI" id="CHEBI:15379"/>
        <dbReference type="ChEBI" id="CHEBI:16526"/>
        <dbReference type="ChEBI" id="CHEBI:16810"/>
        <dbReference type="ChEBI" id="CHEBI:30031"/>
        <dbReference type="ChEBI" id="CHEBI:58100"/>
        <dbReference type="ChEBI" id="CHEBI:141499"/>
        <dbReference type="EC" id="1.14.11.8"/>
    </reaction>
</comment>
<dbReference type="InterPro" id="IPR010376">
    <property type="entry name" value="GBBH-like_N"/>
</dbReference>
<dbReference type="CDD" id="cd00250">
    <property type="entry name" value="CAS_like"/>
    <property type="match status" value="1"/>
</dbReference>
<gene>
    <name evidence="16" type="ORF">A8950_0169</name>
</gene>
<feature type="domain" description="TauD/TfdA-like" evidence="14">
    <location>
        <begin position="114"/>
        <end position="354"/>
    </location>
</feature>
<accession>A0A4R6WZI8</accession>
<keyword evidence="8" id="KW-0408">Iron</keyword>
<evidence type="ECO:0000256" key="13">
    <source>
        <dbReference type="ARBA" id="ARBA00049334"/>
    </source>
</evidence>
<evidence type="ECO:0000256" key="8">
    <source>
        <dbReference type="ARBA" id="ARBA00023004"/>
    </source>
</evidence>
<dbReference type="RefSeq" id="WP_133611583.1">
    <property type="nucleotide sequence ID" value="NZ_SNYW01000001.1"/>
</dbReference>
<dbReference type="InterPro" id="IPR003819">
    <property type="entry name" value="TauD/TfdA-like"/>
</dbReference>
<dbReference type="GO" id="GO:0045329">
    <property type="term" value="P:carnitine biosynthetic process"/>
    <property type="evidence" value="ECO:0007669"/>
    <property type="project" value="InterPro"/>
</dbReference>
<comment type="caution">
    <text evidence="16">The sequence shown here is derived from an EMBL/GenBank/DDBJ whole genome shotgun (WGS) entry which is preliminary data.</text>
</comment>
<evidence type="ECO:0000259" key="15">
    <source>
        <dbReference type="Pfam" id="PF06155"/>
    </source>
</evidence>
<feature type="domain" description="Gamma-butyrobetaine hydroxylase-like N-terminal" evidence="15">
    <location>
        <begin position="10"/>
        <end position="84"/>
    </location>
</feature>
<comment type="similarity">
    <text evidence="3">Belongs to the gamma-BBH/TMLD family.</text>
</comment>
<keyword evidence="17" id="KW-1185">Reference proteome</keyword>
<dbReference type="GO" id="GO:0050353">
    <property type="term" value="F:trimethyllysine dioxygenase activity"/>
    <property type="evidence" value="ECO:0007669"/>
    <property type="project" value="UniProtKB-EC"/>
</dbReference>
<comment type="cofactor">
    <cofactor evidence="2">
        <name>L-ascorbate</name>
        <dbReference type="ChEBI" id="CHEBI:38290"/>
    </cofactor>
</comment>
<dbReference type="AlphaFoldDB" id="A0A4R6WZI8"/>
<dbReference type="Pfam" id="PF02668">
    <property type="entry name" value="TauD"/>
    <property type="match status" value="1"/>
</dbReference>
<dbReference type="Gene3D" id="3.30.2020.30">
    <property type="match status" value="1"/>
</dbReference>
<sequence length="377" mass="41890">MTHMTHAAPQQGGIEIAFGDGTSHVFTHDWLRDHCTCASCHHPETRQRLVDTFALPAGLQASAIELGAGGDRLGITWSDGHESSFMARELAATLSPVCHPTSDITTWNEAEISADFPQVSFDAMMQGDGGLEACLDRLERFGFCFVEGTPATPEGTQAVATRIAYIRETIFGGYWDFTANLQHKDTAYTSLAIGPHTDGTYAFDAPGYQMLHVLAFEGEGGENVFVDGFRIAEIMRRDTPELYRVLTEVEVPGQYIDLDRGIHLMARRPLFRLDSAGRLVQVSFNNHDRAPFALEPRRQALFSAAYATFARHANDPALQYRRRLAPGSLALFDNWRLLHARDAYSGVRRLAGAYLNKEDVESRLRVLRARRLEMAAA</sequence>
<evidence type="ECO:0000313" key="17">
    <source>
        <dbReference type="Proteomes" id="UP000295783"/>
    </source>
</evidence>
<comment type="function">
    <text evidence="12">Converts trimethyllysine (TML) into hydroxytrimethyllysine (HTML).</text>
</comment>
<dbReference type="EMBL" id="SNYW01000001">
    <property type="protein sequence ID" value="TDQ86477.1"/>
    <property type="molecule type" value="Genomic_DNA"/>
</dbReference>
<dbReference type="Gene3D" id="3.60.130.10">
    <property type="entry name" value="Clavaminate synthase-like"/>
    <property type="match status" value="1"/>
</dbReference>
<evidence type="ECO:0000256" key="1">
    <source>
        <dbReference type="ARBA" id="ARBA00001954"/>
    </source>
</evidence>
<name>A0A4R6WZI8_9PROT</name>
<dbReference type="GO" id="GO:0005506">
    <property type="term" value="F:iron ion binding"/>
    <property type="evidence" value="ECO:0007669"/>
    <property type="project" value="InterPro"/>
</dbReference>
<evidence type="ECO:0000256" key="7">
    <source>
        <dbReference type="ARBA" id="ARBA00023002"/>
    </source>
</evidence>
<organism evidence="16 17">
    <name type="scientific">Dongia mobilis</name>
    <dbReference type="NCBI Taxonomy" id="578943"/>
    <lineage>
        <taxon>Bacteria</taxon>
        <taxon>Pseudomonadati</taxon>
        <taxon>Pseudomonadota</taxon>
        <taxon>Alphaproteobacteria</taxon>
        <taxon>Rhodospirillales</taxon>
        <taxon>Dongiaceae</taxon>
        <taxon>Dongia</taxon>
    </lineage>
</organism>
<evidence type="ECO:0000256" key="12">
    <source>
        <dbReference type="ARBA" id="ARBA00046008"/>
    </source>
</evidence>
<dbReference type="FunFam" id="3.30.2020.30:FF:000002">
    <property type="entry name" value="Putative gamma-butyrobetaine dioxygenase"/>
    <property type="match status" value="1"/>
</dbReference>
<keyword evidence="5" id="KW-0479">Metal-binding</keyword>
<dbReference type="SUPFAM" id="SSF51197">
    <property type="entry name" value="Clavaminate synthase-like"/>
    <property type="match status" value="1"/>
</dbReference>
<protein>
    <recommendedName>
        <fullName evidence="4">trimethyllysine dioxygenase</fullName>
        <ecNumber evidence="4">1.14.11.8</ecNumber>
    </recommendedName>
    <alternativeName>
        <fullName evidence="10">Epsilon-trimethyllysine 2-oxoglutarate dioxygenase</fullName>
    </alternativeName>
    <alternativeName>
        <fullName evidence="9">TML hydroxylase</fullName>
    </alternativeName>
    <alternativeName>
        <fullName evidence="11">TML-alpha-ketoglutarate dioxygenase</fullName>
    </alternativeName>
</protein>
<dbReference type="OrthoDB" id="979809at2"/>
<evidence type="ECO:0000256" key="10">
    <source>
        <dbReference type="ARBA" id="ARBA00031778"/>
    </source>
</evidence>
<evidence type="ECO:0000256" key="5">
    <source>
        <dbReference type="ARBA" id="ARBA00022723"/>
    </source>
</evidence>
<dbReference type="PANTHER" id="PTHR10696:SF51">
    <property type="entry name" value="TRIMETHYLLYSINE DIOXYGENASE, MITOCHONDRIAL"/>
    <property type="match status" value="1"/>
</dbReference>
<evidence type="ECO:0000256" key="6">
    <source>
        <dbReference type="ARBA" id="ARBA00022964"/>
    </source>
</evidence>
<reference evidence="16 17" key="1">
    <citation type="submission" date="2019-03" db="EMBL/GenBank/DDBJ databases">
        <title>Genomic Encyclopedia of Type Strains, Phase III (KMG-III): the genomes of soil and plant-associated and newly described type strains.</title>
        <authorList>
            <person name="Whitman W."/>
        </authorList>
    </citation>
    <scope>NUCLEOTIDE SEQUENCE [LARGE SCALE GENOMIC DNA]</scope>
    <source>
        <strain evidence="16 17">CGMCC 1.7660</strain>
    </source>
</reference>
<evidence type="ECO:0000256" key="11">
    <source>
        <dbReference type="ARBA" id="ARBA00032283"/>
    </source>
</evidence>
<comment type="cofactor">
    <cofactor evidence="1">
        <name>Fe(2+)</name>
        <dbReference type="ChEBI" id="CHEBI:29033"/>
    </cofactor>
</comment>
<keyword evidence="6 16" id="KW-0223">Dioxygenase</keyword>
<evidence type="ECO:0000259" key="14">
    <source>
        <dbReference type="Pfam" id="PF02668"/>
    </source>
</evidence>
<dbReference type="Proteomes" id="UP000295783">
    <property type="component" value="Unassembled WGS sequence"/>
</dbReference>
<evidence type="ECO:0000313" key="16">
    <source>
        <dbReference type="EMBL" id="TDQ86477.1"/>
    </source>
</evidence>
<dbReference type="InterPro" id="IPR050411">
    <property type="entry name" value="AlphaKG_dependent_hydroxylases"/>
</dbReference>
<dbReference type="FunFam" id="3.60.130.10:FF:000001">
    <property type="entry name" value="Trimethyllysine dioxygenase, mitochondrial"/>
    <property type="match status" value="1"/>
</dbReference>
<evidence type="ECO:0000256" key="2">
    <source>
        <dbReference type="ARBA" id="ARBA00001961"/>
    </source>
</evidence>
<evidence type="ECO:0000256" key="9">
    <source>
        <dbReference type="ARBA" id="ARBA00030363"/>
    </source>
</evidence>
<dbReference type="InterPro" id="IPR012776">
    <property type="entry name" value="Trimethyllysine_dOase"/>
</dbReference>
<dbReference type="Pfam" id="PF06155">
    <property type="entry name" value="GBBH-like_N"/>
    <property type="match status" value="1"/>
</dbReference>
<dbReference type="EC" id="1.14.11.8" evidence="4"/>